<keyword evidence="8" id="KW-1185">Reference proteome</keyword>
<dbReference type="Proteomes" id="UP000608513">
    <property type="component" value="Unassembled WGS sequence"/>
</dbReference>
<sequence length="386" mass="43785">MYRISRMQQVLQGLPRGAFQNAVDKYRGDRHSKGFSCWSHLVAMVYAQLSGVGSLRELEAGFNQHRSQHYHLNTRAVHRTTLADANGKRNPQIFAETLRALIQVARPSLKREGEELLLLLDSTTIALRGRGSQWTHASATRTPGLKLHLLFSSNQQLPVQQTITAANVNDVEEGRKLQPVAGASYVFDKGYCDYSWWNRLDAGGARFVTRLKRNAAVTQVCARAIAEADASQILNDAVVRFTHRSNRGGHCNAYAGLLRRIEVARAGEDSLVLVTNDLEAPAAEIAQLYRQRWEIELFFKWIKQHLRLRRFLGQNENAIRIQILTALIAYVLVAILNAKARHPSLWAALAELRTGLFHRPQQDESWWRRRRQQQEIQTALQPGLFG</sequence>
<dbReference type="GO" id="GO:0003677">
    <property type="term" value="F:DNA binding"/>
    <property type="evidence" value="ECO:0007669"/>
    <property type="project" value="UniProtKB-KW"/>
</dbReference>
<dbReference type="PANTHER" id="PTHR33258">
    <property type="entry name" value="TRANSPOSASE INSL FOR INSERTION SEQUENCE ELEMENT IS186A-RELATED"/>
    <property type="match status" value="1"/>
</dbReference>
<dbReference type="Pfam" id="PF14294">
    <property type="entry name" value="DUF4372"/>
    <property type="match status" value="1"/>
</dbReference>
<organism evidence="7 8">
    <name type="scientific">Ramlibacter cellulosilyticus</name>
    <dbReference type="NCBI Taxonomy" id="2764187"/>
    <lineage>
        <taxon>Bacteria</taxon>
        <taxon>Pseudomonadati</taxon>
        <taxon>Pseudomonadota</taxon>
        <taxon>Betaproteobacteria</taxon>
        <taxon>Burkholderiales</taxon>
        <taxon>Comamonadaceae</taxon>
        <taxon>Ramlibacter</taxon>
    </lineage>
</organism>
<dbReference type="AlphaFoldDB" id="A0A923MUD0"/>
<evidence type="ECO:0000259" key="5">
    <source>
        <dbReference type="Pfam" id="PF01609"/>
    </source>
</evidence>
<dbReference type="InterPro" id="IPR012337">
    <property type="entry name" value="RNaseH-like_sf"/>
</dbReference>
<evidence type="ECO:0000256" key="3">
    <source>
        <dbReference type="ARBA" id="ARBA00023125"/>
    </source>
</evidence>
<comment type="caution">
    <text evidence="7">The sequence shown here is derived from an EMBL/GenBank/DDBJ whole genome shotgun (WGS) entry which is preliminary data.</text>
</comment>
<accession>A0A923MUD0</accession>
<feature type="domain" description="Transposase IS4-like" evidence="5">
    <location>
        <begin position="114"/>
        <end position="332"/>
    </location>
</feature>
<dbReference type="InterPro" id="IPR047952">
    <property type="entry name" value="Transpos_IS4"/>
</dbReference>
<evidence type="ECO:0000313" key="7">
    <source>
        <dbReference type="EMBL" id="MBC5785423.1"/>
    </source>
</evidence>
<dbReference type="InterPro" id="IPR025399">
    <property type="entry name" value="DUF4372"/>
</dbReference>
<comment type="similarity">
    <text evidence="1">Belongs to the transposase 11 family.</text>
</comment>
<evidence type="ECO:0000313" key="8">
    <source>
        <dbReference type="Proteomes" id="UP000608513"/>
    </source>
</evidence>
<evidence type="ECO:0000256" key="1">
    <source>
        <dbReference type="ARBA" id="ARBA00010075"/>
    </source>
</evidence>
<dbReference type="Gene3D" id="3.90.350.10">
    <property type="entry name" value="Transposase Inhibitor Protein From Tn5, Chain A, domain 1"/>
    <property type="match status" value="1"/>
</dbReference>
<protein>
    <submittedName>
        <fullName evidence="7">IS4 family transposase</fullName>
    </submittedName>
</protein>
<feature type="domain" description="DUF4372" evidence="6">
    <location>
        <begin position="7"/>
        <end position="72"/>
    </location>
</feature>
<name>A0A923MUD0_9BURK</name>
<dbReference type="SUPFAM" id="SSF53098">
    <property type="entry name" value="Ribonuclease H-like"/>
    <property type="match status" value="1"/>
</dbReference>
<keyword evidence="4" id="KW-0233">DNA recombination</keyword>
<evidence type="ECO:0000256" key="4">
    <source>
        <dbReference type="ARBA" id="ARBA00023172"/>
    </source>
</evidence>
<keyword evidence="2" id="KW-0815">Transposition</keyword>
<dbReference type="NCBIfam" id="NF033592">
    <property type="entry name" value="transpos_IS4_1"/>
    <property type="match status" value="1"/>
</dbReference>
<keyword evidence="3" id="KW-0238">DNA-binding</keyword>
<evidence type="ECO:0000259" key="6">
    <source>
        <dbReference type="Pfam" id="PF14294"/>
    </source>
</evidence>
<dbReference type="InterPro" id="IPR002559">
    <property type="entry name" value="Transposase_11"/>
</dbReference>
<dbReference type="Pfam" id="PF01609">
    <property type="entry name" value="DDE_Tnp_1"/>
    <property type="match status" value="1"/>
</dbReference>
<gene>
    <name evidence="7" type="ORF">H8N03_20920</name>
</gene>
<proteinExistence type="inferred from homology"/>
<dbReference type="EMBL" id="JACORT010000010">
    <property type="protein sequence ID" value="MBC5785423.1"/>
    <property type="molecule type" value="Genomic_DNA"/>
</dbReference>
<reference evidence="7" key="1">
    <citation type="submission" date="2020-08" db="EMBL/GenBank/DDBJ databases">
        <title>Ramlibacter sp. USB13 16S ribosomal RNA gene genome sequencing and assembly.</title>
        <authorList>
            <person name="Kang M."/>
        </authorList>
    </citation>
    <scope>NUCLEOTIDE SEQUENCE</scope>
    <source>
        <strain evidence="7">USB13</strain>
    </source>
</reference>
<evidence type="ECO:0000256" key="2">
    <source>
        <dbReference type="ARBA" id="ARBA00022578"/>
    </source>
</evidence>
<dbReference type="PANTHER" id="PTHR33258:SF1">
    <property type="entry name" value="TRANSPOSASE INSL FOR INSERTION SEQUENCE ELEMENT IS186A-RELATED"/>
    <property type="match status" value="1"/>
</dbReference>
<dbReference type="GO" id="GO:0004803">
    <property type="term" value="F:transposase activity"/>
    <property type="evidence" value="ECO:0007669"/>
    <property type="project" value="InterPro"/>
</dbReference>
<dbReference type="GO" id="GO:0006313">
    <property type="term" value="P:DNA transposition"/>
    <property type="evidence" value="ECO:0007669"/>
    <property type="project" value="InterPro"/>
</dbReference>